<dbReference type="Proteomes" id="UP000202604">
    <property type="component" value="Segment"/>
</dbReference>
<dbReference type="EMBL" id="KU963249">
    <property type="protein sequence ID" value="AMS02800.1"/>
    <property type="molecule type" value="Genomic_DNA"/>
</dbReference>
<dbReference type="OrthoDB" id="27717at10239"/>
<proteinExistence type="predicted"/>
<sequence length="109" mass="11918">MTAPAIKPAAIDAALPDLDAEVACEAIECDHPEHQCHTPARWRVTMHAFHAGRGGRCSTRARPICGQHLDVLRRIVADDIATHPHVALCRSCRKEIRQVSDVILSVVAL</sequence>
<dbReference type="GeneID" id="29126518"/>
<protein>
    <submittedName>
        <fullName evidence="1">Uncharacterized protein</fullName>
    </submittedName>
</protein>
<reference evidence="2" key="1">
    <citation type="submission" date="2016-03" db="EMBL/GenBank/DDBJ databases">
        <authorList>
            <person name="Ploux O."/>
        </authorList>
    </citation>
    <scope>NUCLEOTIDE SEQUENCE [LARGE SCALE GENOMIC DNA]</scope>
</reference>
<dbReference type="RefSeq" id="YP_009304384.1">
    <property type="nucleotide sequence ID" value="NC_031269.1"/>
</dbReference>
<gene>
    <name evidence="1" type="primary">55</name>
    <name evidence="1" type="ORF">SEA_YEEZY_55</name>
</gene>
<keyword evidence="2" id="KW-1185">Reference proteome</keyword>
<evidence type="ECO:0000313" key="1">
    <source>
        <dbReference type="EMBL" id="AMS02800.1"/>
    </source>
</evidence>
<evidence type="ECO:0000313" key="2">
    <source>
        <dbReference type="Proteomes" id="UP000202604"/>
    </source>
</evidence>
<name>A0A142K9L7_9CAUD</name>
<organism evidence="1 2">
    <name type="scientific">Gordonia phage Yeezy</name>
    <dbReference type="NCBI Taxonomy" id="1821565"/>
    <lineage>
        <taxon>Viruses</taxon>
        <taxon>Duplodnaviria</taxon>
        <taxon>Heunggongvirae</taxon>
        <taxon>Uroviricota</taxon>
        <taxon>Caudoviricetes</taxon>
        <taxon>Nymbaxtervirinae</taxon>
        <taxon>Baxterfoxvirus</taxon>
        <taxon>Baxterfoxvirus yeezy</taxon>
        <taxon>Baxtervirus yeezy</taxon>
    </lineage>
</organism>
<dbReference type="KEGG" id="vg:29126518"/>
<accession>A0A142K9L7</accession>